<sequence>MTTFNTIITSNFFDTNQQLVIEVNALKERNQTLQDRVDQLESDSETFKQTISAQQDQIHQQNETIAELKSILENEKNTNADTSLERKYFGSSAFVNWCEEQPDYFLEEAIVFQSLVATIKSQPALDDFLKDSAVIFLESVVPKMMESIDAFLRNFVSSSDASYTNFMQSVKVLLSSPYQTITTAAMKMLQNLVGNCSPTVTVSLIKADLIPQLITTLNPLSLSFAAAANVHTCLISIVKDSFSLATSNGLDQLESHGFDGQDYRETVLKQVLAPSEQYIRRLCVNRYSIVDGGLSNEFIRLLAYLLRISLSYQPTMELLLDMPVFLTVPSCLEFFDHEHSIWIFLFTMDLVRWNWNRARGEERQIWKIMHRMLRKEGIEDVMKEKLQNAKNGRFSRSIVDDSIMWNNLLGMNLNRSY</sequence>
<dbReference type="Proteomes" id="UP001281761">
    <property type="component" value="Unassembled WGS sequence"/>
</dbReference>
<proteinExistence type="predicted"/>
<evidence type="ECO:0000313" key="2">
    <source>
        <dbReference type="EMBL" id="KAK2959980.1"/>
    </source>
</evidence>
<organism evidence="2 3">
    <name type="scientific">Blattamonas nauphoetae</name>
    <dbReference type="NCBI Taxonomy" id="2049346"/>
    <lineage>
        <taxon>Eukaryota</taxon>
        <taxon>Metamonada</taxon>
        <taxon>Preaxostyla</taxon>
        <taxon>Oxymonadida</taxon>
        <taxon>Blattamonas</taxon>
    </lineage>
</organism>
<accession>A0ABQ9Y8B1</accession>
<dbReference type="EMBL" id="JARBJD010000026">
    <property type="protein sequence ID" value="KAK2959980.1"/>
    <property type="molecule type" value="Genomic_DNA"/>
</dbReference>
<keyword evidence="3" id="KW-1185">Reference proteome</keyword>
<feature type="coiled-coil region" evidence="1">
    <location>
        <begin position="16"/>
        <end position="85"/>
    </location>
</feature>
<comment type="caution">
    <text evidence="2">The sequence shown here is derived from an EMBL/GenBank/DDBJ whole genome shotgun (WGS) entry which is preliminary data.</text>
</comment>
<reference evidence="2 3" key="1">
    <citation type="journal article" date="2022" name="bioRxiv">
        <title>Genomics of Preaxostyla Flagellates Illuminates Evolutionary Transitions and the Path Towards Mitochondrial Loss.</title>
        <authorList>
            <person name="Novak L.V.F."/>
            <person name="Treitli S.C."/>
            <person name="Pyrih J."/>
            <person name="Halakuc P."/>
            <person name="Pipaliya S.V."/>
            <person name="Vacek V."/>
            <person name="Brzon O."/>
            <person name="Soukal P."/>
            <person name="Eme L."/>
            <person name="Dacks J.B."/>
            <person name="Karnkowska A."/>
            <person name="Elias M."/>
            <person name="Hampl V."/>
        </authorList>
    </citation>
    <scope>NUCLEOTIDE SEQUENCE [LARGE SCALE GENOMIC DNA]</scope>
    <source>
        <strain evidence="2">NAU3</strain>
        <tissue evidence="2">Gut</tissue>
    </source>
</reference>
<keyword evidence="1" id="KW-0175">Coiled coil</keyword>
<dbReference type="SUPFAM" id="SSF48371">
    <property type="entry name" value="ARM repeat"/>
    <property type="match status" value="1"/>
</dbReference>
<evidence type="ECO:0000256" key="1">
    <source>
        <dbReference type="SAM" id="Coils"/>
    </source>
</evidence>
<dbReference type="InterPro" id="IPR016024">
    <property type="entry name" value="ARM-type_fold"/>
</dbReference>
<gene>
    <name evidence="2" type="ORF">BLNAU_5177</name>
</gene>
<name>A0ABQ9Y8B1_9EUKA</name>
<evidence type="ECO:0000313" key="3">
    <source>
        <dbReference type="Proteomes" id="UP001281761"/>
    </source>
</evidence>
<protein>
    <submittedName>
        <fullName evidence="2">Uncharacterized protein</fullName>
    </submittedName>
</protein>